<organism evidence="2">
    <name type="scientific">Fervidicoccus fontis</name>
    <dbReference type="NCBI Taxonomy" id="683846"/>
    <lineage>
        <taxon>Archaea</taxon>
        <taxon>Thermoproteota</taxon>
        <taxon>Thermoprotei</taxon>
        <taxon>Fervidicoccales</taxon>
        <taxon>Fervidicoccaceae</taxon>
        <taxon>Fervidicoccus</taxon>
    </lineage>
</organism>
<accession>A0A7J3ZJT9</accession>
<dbReference type="AlphaFoldDB" id="A0A7J3ZJT9"/>
<dbReference type="EMBL" id="DRZC01000032">
    <property type="protein sequence ID" value="HHQ80319.1"/>
    <property type="molecule type" value="Genomic_DNA"/>
</dbReference>
<dbReference type="Gene3D" id="3.40.50.150">
    <property type="entry name" value="Vaccinia Virus protein VP39"/>
    <property type="match status" value="1"/>
</dbReference>
<name>A0A7J3ZJT9_9CREN</name>
<dbReference type="InterPro" id="IPR051720">
    <property type="entry name" value="rRNA_MeTrfase/Polyamine_Synth"/>
</dbReference>
<protein>
    <recommendedName>
        <fullName evidence="3">Methyltransferase domain-containing protein</fullName>
    </recommendedName>
</protein>
<proteinExistence type="predicted"/>
<dbReference type="SUPFAM" id="SSF53335">
    <property type="entry name" value="S-adenosyl-L-methionine-dependent methyltransferases"/>
    <property type="match status" value="1"/>
</dbReference>
<evidence type="ECO:0000313" key="2">
    <source>
        <dbReference type="EMBL" id="HHQ80319.1"/>
    </source>
</evidence>
<gene>
    <name evidence="2" type="ORF">ENM78_02495</name>
</gene>
<reference evidence="2" key="1">
    <citation type="journal article" date="2020" name="mSystems">
        <title>Genome- and Community-Level Interaction Insights into Carbon Utilization and Element Cycling Functions of Hydrothermarchaeota in Hydrothermal Sediment.</title>
        <authorList>
            <person name="Zhou Z."/>
            <person name="Liu Y."/>
            <person name="Xu W."/>
            <person name="Pan J."/>
            <person name="Luo Z.H."/>
            <person name="Li M."/>
        </authorList>
    </citation>
    <scope>NUCLEOTIDE SEQUENCE [LARGE SCALE GENOMIC DNA]</scope>
    <source>
        <strain evidence="2">SpSt-1116</strain>
    </source>
</reference>
<evidence type="ECO:0000256" key="1">
    <source>
        <dbReference type="SAM" id="MobiDB-lite"/>
    </source>
</evidence>
<dbReference type="PANTHER" id="PTHR23290:SF0">
    <property type="entry name" value="RRNA N6-ADENOSINE-METHYLTRANSFERASE METTL5"/>
    <property type="match status" value="1"/>
</dbReference>
<dbReference type="CDD" id="cd02440">
    <property type="entry name" value="AdoMet_MTases"/>
    <property type="match status" value="1"/>
</dbReference>
<dbReference type="PANTHER" id="PTHR23290">
    <property type="entry name" value="RRNA N6-ADENOSINE-METHYLTRANSFERASE METTL5"/>
    <property type="match status" value="1"/>
</dbReference>
<feature type="region of interest" description="Disordered" evidence="1">
    <location>
        <begin position="216"/>
        <end position="246"/>
    </location>
</feature>
<dbReference type="GO" id="GO:0016740">
    <property type="term" value="F:transferase activity"/>
    <property type="evidence" value="ECO:0007669"/>
    <property type="project" value="UniProtKB-ARBA"/>
</dbReference>
<dbReference type="InterPro" id="IPR029063">
    <property type="entry name" value="SAM-dependent_MTases_sf"/>
</dbReference>
<evidence type="ECO:0008006" key="3">
    <source>
        <dbReference type="Google" id="ProtNLM"/>
    </source>
</evidence>
<comment type="caution">
    <text evidence="2">The sequence shown here is derived from an EMBL/GenBank/DDBJ whole genome shotgun (WGS) entry which is preliminary data.</text>
</comment>
<feature type="compositionally biased region" description="Basic and acidic residues" evidence="1">
    <location>
        <begin position="216"/>
        <end position="234"/>
    </location>
</feature>
<sequence>MQSLTKKRIEMEIERLRELVRPSRKLEQYSTPAAIVSDMLWEEIVSGRAFTRELVVDLGAGTGRICIGAAKFLGRECIGIEIDRVQARAFLENASAFDVAERVHIVVADVRMLPLRGGLKASVMMNPPFGTSRRGMDRVFLERALDLGPSRVYSVHMHNLKSLELFRRLAEAWGYTLIKHKQHQMLLKQTMEHHRARTRRIPVMLLVFERRGGEQKNVQARKDERCDTGRHSSDYRGVSSGRERIR</sequence>